<name>A0AAE3EHX1_9SPIR</name>
<dbReference type="Pfam" id="PF13186">
    <property type="entry name" value="SPASM"/>
    <property type="match status" value="1"/>
</dbReference>
<dbReference type="CDD" id="cd21122">
    <property type="entry name" value="SPASM_rSAM"/>
    <property type="match status" value="1"/>
</dbReference>
<dbReference type="RefSeq" id="WP_230753311.1">
    <property type="nucleotide sequence ID" value="NZ_JAINWA010000001.1"/>
</dbReference>
<dbReference type="InterPro" id="IPR023885">
    <property type="entry name" value="4Fe4S-binding_SPASM_dom"/>
</dbReference>
<proteinExistence type="predicted"/>
<dbReference type="PANTHER" id="PTHR11228">
    <property type="entry name" value="RADICAL SAM DOMAIN PROTEIN"/>
    <property type="match status" value="1"/>
</dbReference>
<sequence length="312" mass="34566">MKTRFDKAYIEITNCCNLACSFCGLTVRPRIFMDESDFILVLDRLSGWTKILYFHLMGEPFLHPGIFRFLELAGKRGFSVNLTTNGTLLSERLPGAAAVPSLARLNLSVQSLEQFPPEERIERLRSLVSCVRAFASRQRLVRPDFLSSFRFWTRDDGGFSSPLLEELARAFNPDSSRAGVLTPEILAGRNGFVLSPGTAVHAADTFEWPSLPQPGGEAGGGTAGSENRDTLVRGFCRGLRDQIGVLADGTVVPCCLDRNGDIALGNLLREDLQTILERPRARALYDGFSARRVVEPLCNGCSYRKRFDSKPK</sequence>
<dbReference type="SFLD" id="SFLDG01067">
    <property type="entry name" value="SPASM/twitch_domain_containing"/>
    <property type="match status" value="1"/>
</dbReference>
<dbReference type="PROSITE" id="PS51918">
    <property type="entry name" value="RADICAL_SAM"/>
    <property type="match status" value="1"/>
</dbReference>
<accession>A0AAE3EHX1</accession>
<dbReference type="Pfam" id="PF04055">
    <property type="entry name" value="Radical_SAM"/>
    <property type="match status" value="1"/>
</dbReference>
<reference evidence="7" key="1">
    <citation type="submission" date="2021-08" db="EMBL/GenBank/DDBJ databases">
        <title>Comparative analyses of Brucepasteria parasyntrophica and Teretinema zuelzerae.</title>
        <authorList>
            <person name="Song Y."/>
            <person name="Brune A."/>
        </authorList>
    </citation>
    <scope>NUCLEOTIDE SEQUENCE</scope>
    <source>
        <strain evidence="7">DSM 1903</strain>
    </source>
</reference>
<dbReference type="GO" id="GO:0046872">
    <property type="term" value="F:metal ion binding"/>
    <property type="evidence" value="ECO:0007669"/>
    <property type="project" value="UniProtKB-KW"/>
</dbReference>
<dbReference type="SUPFAM" id="SSF102114">
    <property type="entry name" value="Radical SAM enzymes"/>
    <property type="match status" value="2"/>
</dbReference>
<dbReference type="Proteomes" id="UP001198163">
    <property type="component" value="Unassembled WGS sequence"/>
</dbReference>
<evidence type="ECO:0000256" key="2">
    <source>
        <dbReference type="ARBA" id="ARBA00022691"/>
    </source>
</evidence>
<evidence type="ECO:0000256" key="1">
    <source>
        <dbReference type="ARBA" id="ARBA00001966"/>
    </source>
</evidence>
<evidence type="ECO:0000256" key="4">
    <source>
        <dbReference type="ARBA" id="ARBA00023004"/>
    </source>
</evidence>
<comment type="cofactor">
    <cofactor evidence="1">
        <name>[4Fe-4S] cluster</name>
        <dbReference type="ChEBI" id="CHEBI:49883"/>
    </cofactor>
</comment>
<evidence type="ECO:0000256" key="5">
    <source>
        <dbReference type="ARBA" id="ARBA00023014"/>
    </source>
</evidence>
<evidence type="ECO:0000259" key="6">
    <source>
        <dbReference type="PROSITE" id="PS51918"/>
    </source>
</evidence>
<dbReference type="InterPro" id="IPR013785">
    <property type="entry name" value="Aldolase_TIM"/>
</dbReference>
<dbReference type="PANTHER" id="PTHR11228:SF7">
    <property type="entry name" value="PQQA PEPTIDE CYCLASE"/>
    <property type="match status" value="1"/>
</dbReference>
<dbReference type="AlphaFoldDB" id="A0AAE3EHX1"/>
<organism evidence="7 8">
    <name type="scientific">Teretinema zuelzerae</name>
    <dbReference type="NCBI Taxonomy" id="156"/>
    <lineage>
        <taxon>Bacteria</taxon>
        <taxon>Pseudomonadati</taxon>
        <taxon>Spirochaetota</taxon>
        <taxon>Spirochaetia</taxon>
        <taxon>Spirochaetales</taxon>
        <taxon>Treponemataceae</taxon>
        <taxon>Teretinema</taxon>
    </lineage>
</organism>
<keyword evidence="2" id="KW-0949">S-adenosyl-L-methionine</keyword>
<comment type="caution">
    <text evidence="7">The sequence shown here is derived from an EMBL/GenBank/DDBJ whole genome shotgun (WGS) entry which is preliminary data.</text>
</comment>
<dbReference type="GO" id="GO:0003824">
    <property type="term" value="F:catalytic activity"/>
    <property type="evidence" value="ECO:0007669"/>
    <property type="project" value="InterPro"/>
</dbReference>
<keyword evidence="4" id="KW-0408">Iron</keyword>
<gene>
    <name evidence="7" type="ORF">K7J14_03805</name>
</gene>
<dbReference type="InterPro" id="IPR007197">
    <property type="entry name" value="rSAM"/>
</dbReference>
<evidence type="ECO:0000313" key="8">
    <source>
        <dbReference type="Proteomes" id="UP001198163"/>
    </source>
</evidence>
<evidence type="ECO:0000256" key="3">
    <source>
        <dbReference type="ARBA" id="ARBA00022723"/>
    </source>
</evidence>
<feature type="domain" description="Radical SAM core" evidence="6">
    <location>
        <begin position="2"/>
        <end position="190"/>
    </location>
</feature>
<dbReference type="CDD" id="cd01335">
    <property type="entry name" value="Radical_SAM"/>
    <property type="match status" value="1"/>
</dbReference>
<dbReference type="GO" id="GO:0051536">
    <property type="term" value="F:iron-sulfur cluster binding"/>
    <property type="evidence" value="ECO:0007669"/>
    <property type="project" value="UniProtKB-KW"/>
</dbReference>
<dbReference type="SFLD" id="SFLDS00029">
    <property type="entry name" value="Radical_SAM"/>
    <property type="match status" value="1"/>
</dbReference>
<keyword evidence="5" id="KW-0411">Iron-sulfur</keyword>
<dbReference type="InterPro" id="IPR050377">
    <property type="entry name" value="Radical_SAM_PqqE_MftC-like"/>
</dbReference>
<keyword evidence="3" id="KW-0479">Metal-binding</keyword>
<keyword evidence="8" id="KW-1185">Reference proteome</keyword>
<dbReference type="InterPro" id="IPR058240">
    <property type="entry name" value="rSAM_sf"/>
</dbReference>
<dbReference type="EMBL" id="JAINWA010000001">
    <property type="protein sequence ID" value="MCD1653824.1"/>
    <property type="molecule type" value="Genomic_DNA"/>
</dbReference>
<dbReference type="Gene3D" id="3.20.20.70">
    <property type="entry name" value="Aldolase class I"/>
    <property type="match status" value="1"/>
</dbReference>
<evidence type="ECO:0000313" key="7">
    <source>
        <dbReference type="EMBL" id="MCD1653824.1"/>
    </source>
</evidence>
<protein>
    <submittedName>
        <fullName evidence="7">Radical SAM protein</fullName>
    </submittedName>
</protein>